<dbReference type="SMART" id="SM00112">
    <property type="entry name" value="CA"/>
    <property type="match status" value="5"/>
</dbReference>
<dbReference type="Ensembl" id="ENSLOCT00000004354.1">
    <property type="protein sequence ID" value="ENSLOCP00000004346.1"/>
    <property type="gene ID" value="ENSLOCG00000003662.1"/>
</dbReference>
<evidence type="ECO:0000256" key="2">
    <source>
        <dbReference type="ARBA" id="ARBA00004496"/>
    </source>
</evidence>
<dbReference type="FunFam" id="2.60.40.60:FF:000095">
    <property type="entry name" value="Cadherin 13"/>
    <property type="match status" value="1"/>
</dbReference>
<evidence type="ECO:0000256" key="3">
    <source>
        <dbReference type="ARBA" id="ARBA00022475"/>
    </source>
</evidence>
<evidence type="ECO:0000313" key="22">
    <source>
        <dbReference type="Proteomes" id="UP000018468"/>
    </source>
</evidence>
<dbReference type="GeneID" id="107079562"/>
<comment type="subcellular location">
    <subcellularLocation>
        <location evidence="1">Cell membrane</location>
        <topology evidence="1">Single-pass type I membrane protein</topology>
    </subcellularLocation>
    <subcellularLocation>
        <location evidence="2">Cytoplasm</location>
    </subcellularLocation>
</comment>
<evidence type="ECO:0000256" key="8">
    <source>
        <dbReference type="ARBA" id="ARBA00022737"/>
    </source>
</evidence>
<dbReference type="GO" id="GO:0008013">
    <property type="term" value="F:beta-catenin binding"/>
    <property type="evidence" value="ECO:0000318"/>
    <property type="project" value="GO_Central"/>
</dbReference>
<keyword evidence="7 19" id="KW-0732">Signal</keyword>
<evidence type="ECO:0000256" key="15">
    <source>
        <dbReference type="ARBA" id="ARBA00062925"/>
    </source>
</evidence>
<dbReference type="PANTHER" id="PTHR24027">
    <property type="entry name" value="CADHERIN-23"/>
    <property type="match status" value="1"/>
</dbReference>
<dbReference type="Proteomes" id="UP000018468">
    <property type="component" value="Linkage group LG18"/>
</dbReference>
<comment type="subunit">
    <text evidence="15">Homodimer. Component of a cadherin:catenin adhesion complex composed of at least of CDH26, beta-catenin/CTNNB1, alpha-catenin/CTNNA1 and p120 catenin/CTNND1.</text>
</comment>
<feature type="domain" description="Cadherin" evidence="20">
    <location>
        <begin position="139"/>
        <end position="248"/>
    </location>
</feature>
<dbReference type="GO" id="GO:0060027">
    <property type="term" value="P:convergent extension involved in gastrulation"/>
    <property type="evidence" value="ECO:0007669"/>
    <property type="project" value="UniProtKB-ARBA"/>
</dbReference>
<evidence type="ECO:0000313" key="21">
    <source>
        <dbReference type="Ensembl" id="ENSLOCP00000004346.1"/>
    </source>
</evidence>
<dbReference type="Bgee" id="ENSLOCG00000003662">
    <property type="expression patterns" value="Expressed in zone of skin and 3 other cell types or tissues"/>
</dbReference>
<evidence type="ECO:0000256" key="16">
    <source>
        <dbReference type="ARBA" id="ARBA00069031"/>
    </source>
</evidence>
<dbReference type="GeneTree" id="ENSGT00940000155218"/>
<keyword evidence="12 18" id="KW-0472">Membrane</keyword>
<reference evidence="22" key="1">
    <citation type="submission" date="2011-12" db="EMBL/GenBank/DDBJ databases">
        <title>The Draft Genome of Lepisosteus oculatus.</title>
        <authorList>
            <consortium name="The Broad Institute Genome Assembly &amp; Analysis Group"/>
            <consortium name="Computational R&amp;D Group"/>
            <consortium name="and Sequencing Platform"/>
            <person name="Di Palma F."/>
            <person name="Alfoldi J."/>
            <person name="Johnson J."/>
            <person name="Berlin A."/>
            <person name="Gnerre S."/>
            <person name="Jaffe D."/>
            <person name="MacCallum I."/>
            <person name="Young S."/>
            <person name="Walker B.J."/>
            <person name="Lander E.S."/>
            <person name="Lindblad-Toh K."/>
        </authorList>
    </citation>
    <scope>NUCLEOTIDE SEQUENCE [LARGE SCALE GENOMIC DNA]</scope>
</reference>
<dbReference type="GO" id="GO:0007156">
    <property type="term" value="P:homophilic cell adhesion via plasma membrane adhesion molecules"/>
    <property type="evidence" value="ECO:0007669"/>
    <property type="project" value="InterPro"/>
</dbReference>
<dbReference type="GO" id="GO:0016477">
    <property type="term" value="P:cell migration"/>
    <property type="evidence" value="ECO:0000318"/>
    <property type="project" value="GO_Central"/>
</dbReference>
<dbReference type="GO" id="GO:0005737">
    <property type="term" value="C:cytoplasm"/>
    <property type="evidence" value="ECO:0007669"/>
    <property type="project" value="UniProtKB-SubCell"/>
</dbReference>
<dbReference type="GO" id="GO:0005509">
    <property type="term" value="F:calcium ion binding"/>
    <property type="evidence" value="ECO:0007669"/>
    <property type="project" value="UniProtKB-UniRule"/>
</dbReference>
<evidence type="ECO:0000256" key="18">
    <source>
        <dbReference type="SAM" id="Phobius"/>
    </source>
</evidence>
<dbReference type="GO" id="GO:0000902">
    <property type="term" value="P:cell morphogenesis"/>
    <property type="evidence" value="ECO:0000318"/>
    <property type="project" value="GO_Central"/>
</dbReference>
<evidence type="ECO:0000256" key="13">
    <source>
        <dbReference type="ARBA" id="ARBA00023180"/>
    </source>
</evidence>
<feature type="domain" description="Cadherin" evidence="20">
    <location>
        <begin position="64"/>
        <end position="138"/>
    </location>
</feature>
<sequence>MSGFNMKAALTVLLLAAIDATDSKNIHSRQKRAWIIDSFSIEEENPGPFPYTLGTIQLDRTYLVTFDLLGSGVNEDPKGILRINQHTGVITVLGPVDYEQYDKLKLTFQAQNVTNGAVDTRLGVEISILDINDHPPTFQQEHYEITIKESMAQGSTLIVLSARDDDKPNTKNSTFSYRIASVIPKETDAEFYIDTHGKISFKGCLDYEKAHQYTIIVEAKDQGEKVRLSSSATVVLNLEDDNNNLPVLLNQKASGKVKERDEGVTVLRIQVNDKDTKPTPAWKAKYSIEGDKDGNFQILTDPETNDGILTVVKSLDYESGNRRNLSITVRNEADYFSCIVKKRNPTTLWDVDVKHYDSSKGQLPPLIKQTVDVIVEDVNDPPEFTTKIKDVYVVENTEIGHVLETFTAVDQDDSLSSEFVYEIGNDPAGWVTVDPKTGVVKTINKVDRESPYVVNNTYTIVIHAIDKGNPPMTGTGTLKIHLSDVNDNTPTVANTTIDMCLEGGPSNTTITAIDMDADPYSGPFRFQLINEKEMKGKWRLEPSYGYSVDLIKESNVFSGVYEVSLKIFDKQEQYSVQNLTVTVCDCVSSGPPNCRFRKSPAAQMGASAIGIIFVVLFLFLGLLLLALTFAGEKEKFRLINDNAGNTLLTSNTETPGTDCMVPHTGQQVNTTQVDAVNGQNAFGIYQQFHSKNAYQVPHTGQQINTTQVDAVNGQNAFGIYQQFHNKNAYQSIYRNPSYQSTINQYHHKHHQQNHHYMRKGSQRSHTGSTVSSRMRSNGLFFRKEKLQTIIKEQQLSLQSNGNELHDYPPHIYADEGEPMSDPELDPISIDEQEFVSDQLHDLGPKFNDLAATCMPVPKTH</sequence>
<dbReference type="PROSITE" id="PS00232">
    <property type="entry name" value="CADHERIN_1"/>
    <property type="match status" value="2"/>
</dbReference>
<dbReference type="Pfam" id="PF00028">
    <property type="entry name" value="Cadherin"/>
    <property type="match status" value="4"/>
</dbReference>
<evidence type="ECO:0000256" key="5">
    <source>
        <dbReference type="ARBA" id="ARBA00022692"/>
    </source>
</evidence>
<dbReference type="OMA" id="VYKVGND"/>
<accession>W5M7I8</accession>
<feature type="domain" description="Cadherin" evidence="20">
    <location>
        <begin position="502"/>
        <end position="594"/>
    </location>
</feature>
<dbReference type="FunFam" id="2.60.40.60:FF:000158">
    <property type="entry name" value="Dachsous cadherin-related 1"/>
    <property type="match status" value="1"/>
</dbReference>
<evidence type="ECO:0000256" key="17">
    <source>
        <dbReference type="PROSITE-ProRule" id="PRU00043"/>
    </source>
</evidence>
<dbReference type="FunFam" id="2.60.40.60:FF:000019">
    <property type="entry name" value="Cadherin 2"/>
    <property type="match status" value="1"/>
</dbReference>
<dbReference type="EMBL" id="AHAT01025278">
    <property type="status" value="NOT_ANNOTATED_CDS"/>
    <property type="molecule type" value="Genomic_DNA"/>
</dbReference>
<dbReference type="GO" id="GO:0034332">
    <property type="term" value="P:adherens junction organization"/>
    <property type="evidence" value="ECO:0000318"/>
    <property type="project" value="GO_Central"/>
</dbReference>
<dbReference type="FunFam" id="2.60.40.60:FF:000031">
    <property type="entry name" value="Cadherin 3"/>
    <property type="match status" value="1"/>
</dbReference>
<keyword evidence="6" id="KW-0479">Metal-binding</keyword>
<dbReference type="InterPro" id="IPR002126">
    <property type="entry name" value="Cadherin-like_dom"/>
</dbReference>
<keyword evidence="4" id="KW-0963">Cytoplasm</keyword>
<organism evidence="21 22">
    <name type="scientific">Lepisosteus oculatus</name>
    <name type="common">Spotted gar</name>
    <dbReference type="NCBI Taxonomy" id="7918"/>
    <lineage>
        <taxon>Eukaryota</taxon>
        <taxon>Metazoa</taxon>
        <taxon>Chordata</taxon>
        <taxon>Craniata</taxon>
        <taxon>Vertebrata</taxon>
        <taxon>Euteleostomi</taxon>
        <taxon>Actinopterygii</taxon>
        <taxon>Neopterygii</taxon>
        <taxon>Holostei</taxon>
        <taxon>Semionotiformes</taxon>
        <taxon>Lepisosteidae</taxon>
        <taxon>Lepisosteus</taxon>
    </lineage>
</organism>
<reference evidence="21" key="3">
    <citation type="submission" date="2025-09" db="UniProtKB">
        <authorList>
            <consortium name="Ensembl"/>
        </authorList>
    </citation>
    <scope>IDENTIFICATION</scope>
</reference>
<evidence type="ECO:0000256" key="1">
    <source>
        <dbReference type="ARBA" id="ARBA00004251"/>
    </source>
</evidence>
<dbReference type="OrthoDB" id="9045962at2759"/>
<dbReference type="SUPFAM" id="SSF49313">
    <property type="entry name" value="Cadherin-like"/>
    <property type="match status" value="5"/>
</dbReference>
<evidence type="ECO:0000259" key="20">
    <source>
        <dbReference type="PROSITE" id="PS50268"/>
    </source>
</evidence>
<feature type="domain" description="Cadherin" evidence="20">
    <location>
        <begin position="385"/>
        <end position="492"/>
    </location>
</feature>
<feature type="chain" id="PRO_5004865762" description="Cadherin-like protein 26" evidence="19">
    <location>
        <begin position="24"/>
        <end position="860"/>
    </location>
</feature>
<dbReference type="GO" id="GO:0044331">
    <property type="term" value="P:cell-cell adhesion mediated by cadherin"/>
    <property type="evidence" value="ECO:0000318"/>
    <property type="project" value="GO_Central"/>
</dbReference>
<dbReference type="GO" id="GO:0016342">
    <property type="term" value="C:catenin complex"/>
    <property type="evidence" value="ECO:0000318"/>
    <property type="project" value="GO_Central"/>
</dbReference>
<dbReference type="GO" id="GO:0005912">
    <property type="term" value="C:adherens junction"/>
    <property type="evidence" value="ECO:0000318"/>
    <property type="project" value="GO_Central"/>
</dbReference>
<evidence type="ECO:0000256" key="7">
    <source>
        <dbReference type="ARBA" id="ARBA00022729"/>
    </source>
</evidence>
<evidence type="ECO:0000256" key="14">
    <source>
        <dbReference type="ARBA" id="ARBA00059993"/>
    </source>
</evidence>
<dbReference type="AlphaFoldDB" id="W5M7I8"/>
<protein>
    <recommendedName>
        <fullName evidence="16">Cadherin-like protein 26</fullName>
    </recommendedName>
</protein>
<evidence type="ECO:0000256" key="11">
    <source>
        <dbReference type="ARBA" id="ARBA00022989"/>
    </source>
</evidence>
<dbReference type="KEGG" id="loc:107079562"/>
<dbReference type="GO" id="GO:0055113">
    <property type="term" value="P:epiboly involved in gastrulation with mouth forming second"/>
    <property type="evidence" value="ECO:0007669"/>
    <property type="project" value="UniProtKB-ARBA"/>
</dbReference>
<dbReference type="InterPro" id="IPR020894">
    <property type="entry name" value="Cadherin_CS"/>
</dbReference>
<evidence type="ECO:0000256" key="12">
    <source>
        <dbReference type="ARBA" id="ARBA00023136"/>
    </source>
</evidence>
<dbReference type="PANTHER" id="PTHR24027:SF433">
    <property type="entry name" value="CADHERIN 27-RELATED"/>
    <property type="match status" value="1"/>
</dbReference>
<dbReference type="PRINTS" id="PR00205">
    <property type="entry name" value="CADHERIN"/>
</dbReference>
<keyword evidence="11 18" id="KW-1133">Transmembrane helix</keyword>
<feature type="domain" description="Cadherin" evidence="20">
    <location>
        <begin position="263"/>
        <end position="384"/>
    </location>
</feature>
<dbReference type="InParanoid" id="W5M7I8"/>
<keyword evidence="3" id="KW-1003">Cell membrane</keyword>
<dbReference type="GO" id="GO:0007043">
    <property type="term" value="P:cell-cell junction assembly"/>
    <property type="evidence" value="ECO:0000318"/>
    <property type="project" value="GO_Central"/>
</dbReference>
<evidence type="ECO:0000256" key="4">
    <source>
        <dbReference type="ARBA" id="ARBA00022490"/>
    </source>
</evidence>
<dbReference type="InterPro" id="IPR015919">
    <property type="entry name" value="Cadherin-like_sf"/>
</dbReference>
<keyword evidence="22" id="KW-1185">Reference proteome</keyword>
<keyword evidence="9 17" id="KW-0106">Calcium</keyword>
<feature type="transmembrane region" description="Helical" evidence="18">
    <location>
        <begin position="604"/>
        <end position="630"/>
    </location>
</feature>
<comment type="function">
    <text evidence="14">Cadherins are calcium-dependent cell adhesion proteins. They preferentially interact with themselves in a homophilic manner in connecting cells; cadherins may thus contribute to the sorting of heterogeneous cell types. Ligand for integrins alpha-E/beta-7, ITGAE:ITGAB7, alpha-4/beta-7, ITGA4:ITGAB7 and alpha-4/beta-1, ITGA4:ITGAB1 through which modulates CD4(+) T cells activation.</text>
</comment>
<name>W5M7I8_LEPOC</name>
<proteinExistence type="predicted"/>
<dbReference type="PROSITE" id="PS50268">
    <property type="entry name" value="CADHERIN_2"/>
    <property type="match status" value="5"/>
</dbReference>
<keyword evidence="10" id="KW-0130">Cell adhesion</keyword>
<dbReference type="eggNOG" id="KOG3594">
    <property type="taxonomic scope" value="Eukaryota"/>
</dbReference>
<evidence type="ECO:0000256" key="19">
    <source>
        <dbReference type="SAM" id="SignalP"/>
    </source>
</evidence>
<keyword evidence="5 18" id="KW-0812">Transmembrane</keyword>
<keyword evidence="8" id="KW-0677">Repeat</keyword>
<dbReference type="Gene3D" id="2.60.40.60">
    <property type="entry name" value="Cadherins"/>
    <property type="match status" value="5"/>
</dbReference>
<dbReference type="STRING" id="7918.ENSLOCP00000004346"/>
<dbReference type="GO" id="GO:0016339">
    <property type="term" value="P:calcium-dependent cell-cell adhesion via plasma membrane cell adhesion molecules"/>
    <property type="evidence" value="ECO:0000318"/>
    <property type="project" value="GO_Central"/>
</dbReference>
<dbReference type="CDD" id="cd11304">
    <property type="entry name" value="Cadherin_repeat"/>
    <property type="match status" value="4"/>
</dbReference>
<evidence type="ECO:0000256" key="6">
    <source>
        <dbReference type="ARBA" id="ARBA00022723"/>
    </source>
</evidence>
<evidence type="ECO:0000256" key="10">
    <source>
        <dbReference type="ARBA" id="ARBA00022889"/>
    </source>
</evidence>
<dbReference type="GO" id="GO:0045296">
    <property type="term" value="F:cadherin binding"/>
    <property type="evidence" value="ECO:0000318"/>
    <property type="project" value="GO_Central"/>
</dbReference>
<feature type="signal peptide" evidence="19">
    <location>
        <begin position="1"/>
        <end position="23"/>
    </location>
</feature>
<dbReference type="FunFam" id="2.60.40.60:FF:000011">
    <property type="entry name" value="Cadherin 1"/>
    <property type="match status" value="1"/>
</dbReference>
<keyword evidence="13" id="KW-0325">Glycoprotein</keyword>
<reference evidence="21" key="2">
    <citation type="submission" date="2025-08" db="UniProtKB">
        <authorList>
            <consortium name="Ensembl"/>
        </authorList>
    </citation>
    <scope>IDENTIFICATION</scope>
</reference>
<evidence type="ECO:0000256" key="9">
    <source>
        <dbReference type="ARBA" id="ARBA00022837"/>
    </source>
</evidence>
<dbReference type="InterPro" id="IPR039808">
    <property type="entry name" value="Cadherin"/>
</dbReference>